<feature type="compositionally biased region" description="Acidic residues" evidence="3">
    <location>
        <begin position="244"/>
        <end position="254"/>
    </location>
</feature>
<evidence type="ECO:0000313" key="5">
    <source>
        <dbReference type="EMBL" id="GAQ83151.1"/>
    </source>
</evidence>
<keyword evidence="6" id="KW-1185">Reference proteome</keyword>
<comment type="subcellular location">
    <subcellularLocation>
        <location evidence="1">Nucleus</location>
    </subcellularLocation>
</comment>
<dbReference type="SUPFAM" id="SSF50891">
    <property type="entry name" value="Cyclophilin-like"/>
    <property type="match status" value="1"/>
</dbReference>
<dbReference type="FunFam" id="2.40.100.10:FF:000007">
    <property type="entry name" value="Peptidyl-prolyl cis-trans isomerase CWC27 homolog"/>
    <property type="match status" value="1"/>
</dbReference>
<sequence length="515" mass="57453">MSNVYVVEPPTKGKVVFTTTYGDIDIELWAKEAPKTVRNFVQLCLEGYYNGTAFHRVIKDFMIQAGDPTGTGEGGESIYGGYFPDEFHSRLRFKHRGLVASANAGTPDTNNSQFFVTLDRCDWLDKKNTIFGKVTGETIYNVLKIGGLEVDANDRPIEPPKIISTEVLWNPFDDLVPRPEKLAAAKAAQEEPQKKPRKKEKKNLALLSFGEDAAEEDAVPAVVPVKIKSAHDILDEKRLLREEAEGEEAELEPEEAQRRQALKSSVRQALGGASKVSKSNEDEGNEGETDHDFDARMRRQVLDRRRKIGVPEPAKKPERPKVERRDDPSPSADAREEESDTDGDSGDDGRRKVDPLKLRRRKEMLGSAARAELAEQRNEDLQMLTPLEQQRAKYKQKKRAIGNREAETLAKLAKFKGFLSGAAKGAPGEPPGKKLALGRDEEEDEEDPGWLNHSLEFAPDPKSKAKDNMARNDDPDQYAVVDPLLAKGKDAKLSKLQAQMKKRSREWGKTSGLKG</sequence>
<evidence type="ECO:0000259" key="4">
    <source>
        <dbReference type="PROSITE" id="PS50072"/>
    </source>
</evidence>
<dbReference type="GO" id="GO:0003755">
    <property type="term" value="F:peptidyl-prolyl cis-trans isomerase activity"/>
    <property type="evidence" value="ECO:0007669"/>
    <property type="project" value="InterPro"/>
</dbReference>
<evidence type="ECO:0000256" key="3">
    <source>
        <dbReference type="SAM" id="MobiDB-lite"/>
    </source>
</evidence>
<feature type="compositionally biased region" description="Basic residues" evidence="3">
    <location>
        <begin position="392"/>
        <end position="401"/>
    </location>
</feature>
<dbReference type="Proteomes" id="UP000054558">
    <property type="component" value="Unassembled WGS sequence"/>
</dbReference>
<name>A0A1Y1I1U5_KLENI</name>
<dbReference type="PRINTS" id="PR00153">
    <property type="entry name" value="CSAPPISMRASE"/>
</dbReference>
<dbReference type="PANTHER" id="PTHR45625">
    <property type="entry name" value="PEPTIDYL-PROLYL CIS-TRANS ISOMERASE-RELATED"/>
    <property type="match status" value="1"/>
</dbReference>
<feature type="compositionally biased region" description="Basic and acidic residues" evidence="3">
    <location>
        <begin position="347"/>
        <end position="357"/>
    </location>
</feature>
<feature type="compositionally biased region" description="Acidic residues" evidence="3">
    <location>
        <begin position="335"/>
        <end position="346"/>
    </location>
</feature>
<dbReference type="InterPro" id="IPR044666">
    <property type="entry name" value="Cyclophilin_A-like"/>
</dbReference>
<dbReference type="STRING" id="105231.A0A1Y1I1U5"/>
<dbReference type="AlphaFoldDB" id="A0A1Y1I1U5"/>
<dbReference type="GO" id="GO:0071013">
    <property type="term" value="C:catalytic step 2 spliceosome"/>
    <property type="evidence" value="ECO:0000318"/>
    <property type="project" value="GO_Central"/>
</dbReference>
<dbReference type="PROSITE" id="PS00170">
    <property type="entry name" value="CSA_PPIASE_1"/>
    <property type="match status" value="1"/>
</dbReference>
<proteinExistence type="predicted"/>
<dbReference type="OMA" id="CANSGSP"/>
<feature type="compositionally biased region" description="Basic and acidic residues" evidence="3">
    <location>
        <begin position="288"/>
        <end position="303"/>
    </location>
</feature>
<dbReference type="InterPro" id="IPR002130">
    <property type="entry name" value="Cyclophilin-type_PPIase_dom"/>
</dbReference>
<feature type="domain" description="PPIase cyclophilin-type" evidence="4">
    <location>
        <begin position="22"/>
        <end position="167"/>
    </location>
</feature>
<dbReference type="OrthoDB" id="442970at2759"/>
<feature type="compositionally biased region" description="Basic and acidic residues" evidence="3">
    <location>
        <begin position="313"/>
        <end position="328"/>
    </location>
</feature>
<reference evidence="5 6" key="1">
    <citation type="journal article" date="2014" name="Nat. Commun.">
        <title>Klebsormidium flaccidum genome reveals primary factors for plant terrestrial adaptation.</title>
        <authorList>
            <person name="Hori K."/>
            <person name="Maruyama F."/>
            <person name="Fujisawa T."/>
            <person name="Togashi T."/>
            <person name="Yamamoto N."/>
            <person name="Seo M."/>
            <person name="Sato S."/>
            <person name="Yamada T."/>
            <person name="Mori H."/>
            <person name="Tajima N."/>
            <person name="Moriyama T."/>
            <person name="Ikeuchi M."/>
            <person name="Watanabe M."/>
            <person name="Wada H."/>
            <person name="Kobayashi K."/>
            <person name="Saito M."/>
            <person name="Masuda T."/>
            <person name="Sasaki-Sekimoto Y."/>
            <person name="Mashiguchi K."/>
            <person name="Awai K."/>
            <person name="Shimojima M."/>
            <person name="Masuda S."/>
            <person name="Iwai M."/>
            <person name="Nobusawa T."/>
            <person name="Narise T."/>
            <person name="Kondo S."/>
            <person name="Saito H."/>
            <person name="Sato R."/>
            <person name="Murakawa M."/>
            <person name="Ihara Y."/>
            <person name="Oshima-Yamada Y."/>
            <person name="Ohtaka K."/>
            <person name="Satoh M."/>
            <person name="Sonobe K."/>
            <person name="Ishii M."/>
            <person name="Ohtani R."/>
            <person name="Kanamori-Sato M."/>
            <person name="Honoki R."/>
            <person name="Miyazaki D."/>
            <person name="Mochizuki H."/>
            <person name="Umetsu J."/>
            <person name="Higashi K."/>
            <person name="Shibata D."/>
            <person name="Kamiya Y."/>
            <person name="Sato N."/>
            <person name="Nakamura Y."/>
            <person name="Tabata S."/>
            <person name="Ida S."/>
            <person name="Kurokawa K."/>
            <person name="Ohta H."/>
        </authorList>
    </citation>
    <scope>NUCLEOTIDE SEQUENCE [LARGE SCALE GENOMIC DNA]</scope>
    <source>
        <strain evidence="5 6">NIES-2285</strain>
    </source>
</reference>
<dbReference type="PROSITE" id="PS50072">
    <property type="entry name" value="CSA_PPIASE_2"/>
    <property type="match status" value="1"/>
</dbReference>
<accession>A0A1Y1I1U5</accession>
<dbReference type="Gene3D" id="2.40.100.10">
    <property type="entry name" value="Cyclophilin-like"/>
    <property type="match status" value="1"/>
</dbReference>
<organism evidence="5 6">
    <name type="scientific">Klebsormidium nitens</name>
    <name type="common">Green alga</name>
    <name type="synonym">Ulothrix nitens</name>
    <dbReference type="NCBI Taxonomy" id="105231"/>
    <lineage>
        <taxon>Eukaryota</taxon>
        <taxon>Viridiplantae</taxon>
        <taxon>Streptophyta</taxon>
        <taxon>Klebsormidiophyceae</taxon>
        <taxon>Klebsormidiales</taxon>
        <taxon>Klebsormidiaceae</taxon>
        <taxon>Klebsormidium</taxon>
    </lineage>
</organism>
<protein>
    <submittedName>
        <fullName evidence="5">Cyclophilin-like peptidyl-prolyl cis-trans isomerase family protein</fullName>
    </submittedName>
</protein>
<dbReference type="CDD" id="cd01925">
    <property type="entry name" value="cyclophilin_CeCYP16-like"/>
    <property type="match status" value="1"/>
</dbReference>
<feature type="region of interest" description="Disordered" evidence="3">
    <location>
        <begin position="492"/>
        <end position="515"/>
    </location>
</feature>
<dbReference type="Pfam" id="PF00160">
    <property type="entry name" value="Pro_isomerase"/>
    <property type="match status" value="1"/>
</dbReference>
<feature type="compositionally biased region" description="Basic and acidic residues" evidence="3">
    <location>
        <begin position="459"/>
        <end position="474"/>
    </location>
</feature>
<evidence type="ECO:0000256" key="2">
    <source>
        <dbReference type="ARBA" id="ARBA00023242"/>
    </source>
</evidence>
<evidence type="ECO:0000313" key="6">
    <source>
        <dbReference type="Proteomes" id="UP000054558"/>
    </source>
</evidence>
<dbReference type="PANTHER" id="PTHR45625:SF6">
    <property type="entry name" value="SPLICEOSOME-ASSOCIATED PROTEIN CWC27 HOMOLOG"/>
    <property type="match status" value="1"/>
</dbReference>
<dbReference type="EMBL" id="DF237086">
    <property type="protein sequence ID" value="GAQ83151.1"/>
    <property type="molecule type" value="Genomic_DNA"/>
</dbReference>
<keyword evidence="2" id="KW-0539">Nucleus</keyword>
<dbReference type="InterPro" id="IPR020892">
    <property type="entry name" value="Cyclophilin-type_PPIase_CS"/>
</dbReference>
<dbReference type="GO" id="GO:0006457">
    <property type="term" value="P:protein folding"/>
    <property type="evidence" value="ECO:0000318"/>
    <property type="project" value="GO_Central"/>
</dbReference>
<gene>
    <name evidence="5" type="ORF">KFL_001370210</name>
</gene>
<evidence type="ECO:0000256" key="1">
    <source>
        <dbReference type="ARBA" id="ARBA00004123"/>
    </source>
</evidence>
<dbReference type="InterPro" id="IPR029000">
    <property type="entry name" value="Cyclophilin-like_dom_sf"/>
</dbReference>
<feature type="region of interest" description="Disordered" evidence="3">
    <location>
        <begin position="421"/>
        <end position="478"/>
    </location>
</feature>
<feature type="region of interest" description="Disordered" evidence="3">
    <location>
        <begin position="244"/>
        <end position="401"/>
    </location>
</feature>
<keyword evidence="5" id="KW-0413">Isomerase</keyword>